<dbReference type="Pfam" id="PF13087">
    <property type="entry name" value="AAA_12"/>
    <property type="match status" value="1"/>
</dbReference>
<dbReference type="GO" id="GO:0003678">
    <property type="term" value="F:DNA helicase activity"/>
    <property type="evidence" value="ECO:0007669"/>
    <property type="project" value="UniProtKB-EC"/>
</dbReference>
<dbReference type="InterPro" id="IPR011335">
    <property type="entry name" value="Restrct_endonuc-II-like"/>
</dbReference>
<keyword evidence="5" id="KW-0378">Hydrolase</keyword>
<evidence type="ECO:0000259" key="4">
    <source>
        <dbReference type="Pfam" id="PF18741"/>
    </source>
</evidence>
<keyword evidence="5" id="KW-0347">Helicase</keyword>
<keyword evidence="5" id="KW-0067">ATP-binding</keyword>
<dbReference type="InterPro" id="IPR041679">
    <property type="entry name" value="DNA2/NAM7-like_C"/>
</dbReference>
<dbReference type="InterPro" id="IPR045055">
    <property type="entry name" value="DNA2/NAM7-like"/>
</dbReference>
<dbReference type="InterPro" id="IPR025103">
    <property type="entry name" value="DUF4011"/>
</dbReference>
<dbReference type="Pfam" id="PF11784">
    <property type="entry name" value="DUF3320"/>
    <property type="match status" value="1"/>
</dbReference>
<dbReference type="PANTHER" id="PTHR10887">
    <property type="entry name" value="DNA2/NAM7 HELICASE FAMILY"/>
    <property type="match status" value="1"/>
</dbReference>
<dbReference type="Pfam" id="PF18741">
    <property type="entry name" value="MTES_1575"/>
    <property type="match status" value="1"/>
</dbReference>
<dbReference type="Gene3D" id="3.40.960.10">
    <property type="entry name" value="VSR Endonuclease"/>
    <property type="match status" value="1"/>
</dbReference>
<evidence type="ECO:0000259" key="3">
    <source>
        <dbReference type="Pfam" id="PF13087"/>
    </source>
</evidence>
<dbReference type="EMBL" id="FXXP01000011">
    <property type="protein sequence ID" value="SMX30621.1"/>
    <property type="molecule type" value="Genomic_DNA"/>
</dbReference>
<dbReference type="SUPFAM" id="SSF52980">
    <property type="entry name" value="Restriction endonuclease-like"/>
    <property type="match status" value="1"/>
</dbReference>
<dbReference type="Pfam" id="PF13086">
    <property type="entry name" value="AAA_11"/>
    <property type="match status" value="2"/>
</dbReference>
<feature type="domain" description="DNA2/NAM7 helicase-like C-terminal" evidence="3">
    <location>
        <begin position="1025"/>
        <end position="1226"/>
    </location>
</feature>
<dbReference type="SUPFAM" id="SSF52540">
    <property type="entry name" value="P-loop containing nucleoside triphosphate hydrolases"/>
    <property type="match status" value="1"/>
</dbReference>
<feature type="domain" description="DNA2/NAM7 helicase helicase" evidence="2">
    <location>
        <begin position="956"/>
        <end position="996"/>
    </location>
</feature>
<dbReference type="InterPro" id="IPR021754">
    <property type="entry name" value="DUF3320"/>
</dbReference>
<dbReference type="Pfam" id="PF13195">
    <property type="entry name" value="DUF4011"/>
    <property type="match status" value="1"/>
</dbReference>
<accession>A0A238JIW4</accession>
<sequence>MGECPLNVLAKLDFKMNDLTPTRVISVLEEARRKLLETGTRNRLVHVNRKNQRANCLNLINERSDDVFELLRSKSRRMRFKSMGKDKEIEDPELRFEEIELVEEVSAERYTDLILETPLGPEALQKRLLRLAGAARTAEEEQGVNILFLALGFLKWRESENSEVERNSPLILLPVELVRNKRTSTYDVRCREEDITTNLPLQERLKQDFGIALPEIEEGEEWKPHTYFDSVRDVIEAKSGWSLEEDGMQMGFFSFAKLLMHRDLAPENWPDGELDDNPLLKQLIAEGFEDDGELFGKEDKLDEILDPADIIQIVDADASQTKVIEEVRKGASLVVQGPPGTGKSQTISNIIAAAVHDGKRVLFVAEKMAALSVVHERLVKSGLRDVCLELHSRSSNKKALAQELGRTLMASLRGSSAVNQADELRHKRDELNRISNLLHTPIVAGQETAFGAIAELSRFIGREVEPPKISVSGLEKIGPDVRREILGGIQRFVVYRDTVGSPEHHPFFGVRSLNLQPTDIARLRNELNEAVAAIEACLSEATNITKAIGVGAPSTLAQIDRISLCLDKLGEAPVGSEQFCAALFERSSEKRLTEALAVGESWAAARKNGEDNFNSSAWDAELRDVRSALFKGKNSFFSRLFGSYRKASSEFASYLNNQLPKAPEERLALLDKLADIQRQRATLAEEENYLSSSLGEHWRGERTSFSELQTVQRWLSSIHETSLFASAKELVEALSVSRSIDKNGEQLRQAVAKVNDLLRIPLDRMKLDLEQISEHWVDTDHVDLEQILRRFKRIEADHGRYPEWTALANSTKTLVDRGAGDLVSAVNDGRVETQNAEDEFLYACAEARWAEARRLKPELEGLAELDRSDLVAAFSSLDRKRIEDARSLILARHSEQIPKGSVGQMGIIRGEIGRKRGHKPVRWIMKNAGEMVQRMKPVFLMSPISVAQYLTPGSLTFDLLVIDEASQIRPEDAFGVIARAKQIVVVGDEKQLPPTSFFDRLVDSGDDENDEAEETFGASAADMESILTACSSRGMRQRMLEWHYRSRDPSLIRMSNSVFYEDNLVLPPSPLEHDDNYGLKFHRVPGVYSRGKSGPGRTGTNKIEAQAVVAEIAKHARDWPDLSLGVVAFSKSQADMLTEVLEHARRSDPVLDGFLREGQREDVFVKNIENVQGDERDVILISVGYGPTEPNGRLPSMSFGPINGEGGERRLNVLFTRSRVRCSVFASFNPGDIDPARTTREGPKVLKKFLEYAKSGLLDDRAPTGLDADSPFEEDVAQVIKGMGYLVDLQVGSSGFRIDMGVRHPDQPGQYIAAVECDGATYHSALWARERDRLRQDILENLGWEFHRIWSTDWFYRRDAEIERLRLALTKALEKAGAGIAVTGANEGRQLLEETADAKRGVSEKEVFDVEQISVSAPLYERAELNVNTNGLEPHEAPISQLVRIVTQIVEREGPIHIEELARRVSGSFGRTRAGRRIVEVTKEAAQTAASKSDGVLLSLGSFLLTKSQAEITPVRDRSEETGNVVKAAYLPPMEIKAASEKITEECGSMEMDDLVRATARLLGFKRVGSDLNKIIADTLTDGC</sequence>
<dbReference type="CDD" id="cd18808">
    <property type="entry name" value="SF1_C_Upf1"/>
    <property type="match status" value="1"/>
</dbReference>
<dbReference type="GO" id="GO:0016787">
    <property type="term" value="F:hydrolase activity"/>
    <property type="evidence" value="ECO:0007669"/>
    <property type="project" value="UniProtKB-KW"/>
</dbReference>
<feature type="domain" description="Restriction endonuclease type II-like" evidence="4">
    <location>
        <begin position="1272"/>
        <end position="1369"/>
    </location>
</feature>
<keyword evidence="6" id="KW-1185">Reference proteome</keyword>
<proteinExistence type="predicted"/>
<feature type="domain" description="DUF3320" evidence="1">
    <location>
        <begin position="1434"/>
        <end position="1479"/>
    </location>
</feature>
<reference evidence="6" key="1">
    <citation type="submission" date="2017-05" db="EMBL/GenBank/DDBJ databases">
        <authorList>
            <person name="Rodrigo-Torres L."/>
            <person name="Arahal R. D."/>
            <person name="Lucena T."/>
        </authorList>
    </citation>
    <scope>NUCLEOTIDE SEQUENCE [LARGE SCALE GENOMIC DNA]</scope>
    <source>
        <strain evidence="6">CECT 8649</strain>
    </source>
</reference>
<dbReference type="InterPro" id="IPR049468">
    <property type="entry name" value="Restrct_endonuc-II-like_dom"/>
</dbReference>
<dbReference type="EC" id="3.6.4.12" evidence="5"/>
<evidence type="ECO:0000259" key="1">
    <source>
        <dbReference type="Pfam" id="PF11784"/>
    </source>
</evidence>
<dbReference type="InterPro" id="IPR047187">
    <property type="entry name" value="SF1_C_Upf1"/>
</dbReference>
<evidence type="ECO:0000313" key="6">
    <source>
        <dbReference type="Proteomes" id="UP000225972"/>
    </source>
</evidence>
<dbReference type="Proteomes" id="UP000225972">
    <property type="component" value="Unassembled WGS sequence"/>
</dbReference>
<evidence type="ECO:0000259" key="2">
    <source>
        <dbReference type="Pfam" id="PF13086"/>
    </source>
</evidence>
<dbReference type="Gene3D" id="3.40.50.300">
    <property type="entry name" value="P-loop containing nucleotide triphosphate hydrolases"/>
    <property type="match status" value="3"/>
</dbReference>
<organism evidence="5 6">
    <name type="scientific">Pelagimonas phthalicica</name>
    <dbReference type="NCBI Taxonomy" id="1037362"/>
    <lineage>
        <taxon>Bacteria</taxon>
        <taxon>Pseudomonadati</taxon>
        <taxon>Pseudomonadota</taxon>
        <taxon>Alphaproteobacteria</taxon>
        <taxon>Rhodobacterales</taxon>
        <taxon>Roseobacteraceae</taxon>
        <taxon>Pelagimonas</taxon>
    </lineage>
</organism>
<evidence type="ECO:0000313" key="5">
    <source>
        <dbReference type="EMBL" id="SMX30621.1"/>
    </source>
</evidence>
<name>A0A238JIW4_9RHOB</name>
<feature type="domain" description="DNA2/NAM7 helicase helicase" evidence="2">
    <location>
        <begin position="317"/>
        <end position="431"/>
    </location>
</feature>
<protein>
    <submittedName>
        <fullName evidence="5">ATP-dependent RecD-like DNA helicase</fullName>
        <ecNumber evidence="5">3.6.4.12</ecNumber>
    </submittedName>
</protein>
<dbReference type="InterPro" id="IPR027417">
    <property type="entry name" value="P-loop_NTPase"/>
</dbReference>
<keyword evidence="5" id="KW-0547">Nucleotide-binding</keyword>
<dbReference type="FunFam" id="3.40.960.10:FF:000002">
    <property type="entry name" value="DNA helicase related protein"/>
    <property type="match status" value="1"/>
</dbReference>
<dbReference type="PANTHER" id="PTHR10887:SF530">
    <property type="entry name" value="SUPERFAMILY I DNA HELICASES"/>
    <property type="match status" value="1"/>
</dbReference>
<dbReference type="InterPro" id="IPR041677">
    <property type="entry name" value="DNA2/NAM7_AAA_11"/>
</dbReference>
<gene>
    <name evidence="5" type="primary">recD2_2</name>
    <name evidence="5" type="ORF">TRP8649_04765</name>
</gene>